<proteinExistence type="predicted"/>
<sequence>MFSVITAMKKATMHVIIKNQEYDAKYFREQMLLAMKDEPRSNHKDKENDFMLDNSYEDETLEELTSIVIMMARIQPADDNAESKPSYDAKVVSEVNASNK</sequence>
<evidence type="ECO:0000256" key="1">
    <source>
        <dbReference type="SAM" id="MobiDB-lite"/>
    </source>
</evidence>
<organism evidence="2">
    <name type="scientific">Tanacetum cinerariifolium</name>
    <name type="common">Dalmatian daisy</name>
    <name type="synonym">Chrysanthemum cinerariifolium</name>
    <dbReference type="NCBI Taxonomy" id="118510"/>
    <lineage>
        <taxon>Eukaryota</taxon>
        <taxon>Viridiplantae</taxon>
        <taxon>Streptophyta</taxon>
        <taxon>Embryophyta</taxon>
        <taxon>Tracheophyta</taxon>
        <taxon>Spermatophyta</taxon>
        <taxon>Magnoliopsida</taxon>
        <taxon>eudicotyledons</taxon>
        <taxon>Gunneridae</taxon>
        <taxon>Pentapetalae</taxon>
        <taxon>asterids</taxon>
        <taxon>campanulids</taxon>
        <taxon>Asterales</taxon>
        <taxon>Asteraceae</taxon>
        <taxon>Asteroideae</taxon>
        <taxon>Anthemideae</taxon>
        <taxon>Anthemidinae</taxon>
        <taxon>Tanacetum</taxon>
    </lineage>
</organism>
<gene>
    <name evidence="2" type="ORF">Tci_654021</name>
</gene>
<comment type="caution">
    <text evidence="2">The sequence shown here is derived from an EMBL/GenBank/DDBJ whole genome shotgun (WGS) entry which is preliminary data.</text>
</comment>
<evidence type="ECO:0000313" key="2">
    <source>
        <dbReference type="EMBL" id="GFA82049.1"/>
    </source>
</evidence>
<feature type="region of interest" description="Disordered" evidence="1">
    <location>
        <begin position="78"/>
        <end position="100"/>
    </location>
</feature>
<feature type="non-terminal residue" evidence="2">
    <location>
        <position position="100"/>
    </location>
</feature>
<name>A0A699K9F9_TANCI</name>
<protein>
    <submittedName>
        <fullName evidence="2">Uncharacterized protein</fullName>
    </submittedName>
</protein>
<reference evidence="2" key="1">
    <citation type="journal article" date="2019" name="Sci. Rep.">
        <title>Draft genome of Tanacetum cinerariifolium, the natural source of mosquito coil.</title>
        <authorList>
            <person name="Yamashiro T."/>
            <person name="Shiraishi A."/>
            <person name="Satake H."/>
            <person name="Nakayama K."/>
        </authorList>
    </citation>
    <scope>NUCLEOTIDE SEQUENCE</scope>
</reference>
<dbReference type="EMBL" id="BKCJ010494249">
    <property type="protein sequence ID" value="GFA82049.1"/>
    <property type="molecule type" value="Genomic_DNA"/>
</dbReference>
<dbReference type="AlphaFoldDB" id="A0A699K9F9"/>
<accession>A0A699K9F9</accession>